<reference evidence="2" key="1">
    <citation type="submission" date="2016-04" db="EMBL/GenBank/DDBJ databases">
        <title>Cephalotus genome sequencing.</title>
        <authorList>
            <person name="Fukushima K."/>
            <person name="Hasebe M."/>
            <person name="Fang X."/>
        </authorList>
    </citation>
    <scope>NUCLEOTIDE SEQUENCE [LARGE SCALE GENOMIC DNA]</scope>
    <source>
        <strain evidence="2">cv. St1</strain>
    </source>
</reference>
<name>A0A1Q3ATX2_CEPFO</name>
<organism evidence="1 2">
    <name type="scientific">Cephalotus follicularis</name>
    <name type="common">Albany pitcher plant</name>
    <dbReference type="NCBI Taxonomy" id="3775"/>
    <lineage>
        <taxon>Eukaryota</taxon>
        <taxon>Viridiplantae</taxon>
        <taxon>Streptophyta</taxon>
        <taxon>Embryophyta</taxon>
        <taxon>Tracheophyta</taxon>
        <taxon>Spermatophyta</taxon>
        <taxon>Magnoliopsida</taxon>
        <taxon>eudicotyledons</taxon>
        <taxon>Gunneridae</taxon>
        <taxon>Pentapetalae</taxon>
        <taxon>rosids</taxon>
        <taxon>fabids</taxon>
        <taxon>Oxalidales</taxon>
        <taxon>Cephalotaceae</taxon>
        <taxon>Cephalotus</taxon>
    </lineage>
</organism>
<protein>
    <submittedName>
        <fullName evidence="1">Uncharacterized protein</fullName>
    </submittedName>
</protein>
<gene>
    <name evidence="1" type="ORF">CFOL_v3_02709</name>
</gene>
<accession>A0A1Q3ATX2</accession>
<evidence type="ECO:0000313" key="2">
    <source>
        <dbReference type="Proteomes" id="UP000187406"/>
    </source>
</evidence>
<dbReference type="AlphaFoldDB" id="A0A1Q3ATX2"/>
<evidence type="ECO:0000313" key="1">
    <source>
        <dbReference type="EMBL" id="GAV59178.1"/>
    </source>
</evidence>
<dbReference type="EMBL" id="BDDD01000100">
    <property type="protein sequence ID" value="GAV59178.1"/>
    <property type="molecule type" value="Genomic_DNA"/>
</dbReference>
<keyword evidence="2" id="KW-1185">Reference proteome</keyword>
<dbReference type="InParanoid" id="A0A1Q3ATX2"/>
<proteinExistence type="predicted"/>
<comment type="caution">
    <text evidence="1">The sequence shown here is derived from an EMBL/GenBank/DDBJ whole genome shotgun (WGS) entry which is preliminary data.</text>
</comment>
<sequence length="118" mass="13867">MSVFKFPKGLCDYLTKPIKKFWWGQKVNERKIHWMTWRSMCLKKGEGGLINHLPEDAYVCNPLEDRNWNTGLINGCFDSGTAQTLLWRSLLVSRQEFLGKRSERYLQCKIWLPGGKRS</sequence>
<dbReference type="Proteomes" id="UP000187406">
    <property type="component" value="Unassembled WGS sequence"/>
</dbReference>
<dbReference type="OrthoDB" id="1435764at2759"/>